<gene>
    <name evidence="2" type="ORF">QO006_002615</name>
</gene>
<comment type="caution">
    <text evidence="2">The sequence shown here is derived from an EMBL/GenBank/DDBJ whole genome shotgun (WGS) entry which is preliminary data.</text>
</comment>
<keyword evidence="3" id="KW-1185">Reference proteome</keyword>
<proteinExistence type="predicted"/>
<keyword evidence="1" id="KW-0732">Signal</keyword>
<evidence type="ECO:0000256" key="1">
    <source>
        <dbReference type="SAM" id="SignalP"/>
    </source>
</evidence>
<evidence type="ECO:0000313" key="2">
    <source>
        <dbReference type="EMBL" id="MDP9765167.1"/>
    </source>
</evidence>
<accession>A0ABT9MF22</accession>
<protein>
    <submittedName>
        <fullName evidence="2">Uncharacterized protein</fullName>
    </submittedName>
</protein>
<dbReference type="Proteomes" id="UP001232163">
    <property type="component" value="Unassembled WGS sequence"/>
</dbReference>
<dbReference type="RefSeq" id="WP_307466783.1">
    <property type="nucleotide sequence ID" value="NZ_JAURUR010000009.1"/>
</dbReference>
<feature type="chain" id="PRO_5046824174" evidence="1">
    <location>
        <begin position="19"/>
        <end position="221"/>
    </location>
</feature>
<feature type="signal peptide" evidence="1">
    <location>
        <begin position="1"/>
        <end position="18"/>
    </location>
</feature>
<sequence>MIPKRLPLAGLLLGFALAAPNAYTGKVNGWTHGAQSIGLVTGKDDVLISGQITATGTFTLHLTDQAAVMRPYLKTTDQLLLVGASCSADRCGVKISDPGARWNFVKALYVQNNPGLGEVSLISGDDMDAQLDVMDPDPWRPHQGRYFAYAERPVTVMGSVIMNGTPSTVASEKRYTLNLPTGWSMIEKFEEYVFNPDQTMKLHLMGMRSVPMTTQTWSVKQ</sequence>
<reference evidence="2 3" key="1">
    <citation type="submission" date="2023-07" db="EMBL/GenBank/DDBJ databases">
        <title>Genomic Encyclopedia of Type Strains, Phase IV (KMG-IV): sequencing the most valuable type-strain genomes for metagenomic binning, comparative biology and taxonomic classification.</title>
        <authorList>
            <person name="Goeker M."/>
        </authorList>
    </citation>
    <scope>NUCLEOTIDE SEQUENCE [LARGE SCALE GENOMIC DNA]</scope>
    <source>
        <strain evidence="2 3">NIO-1023</strain>
    </source>
</reference>
<organism evidence="2 3">
    <name type="scientific">Deinococcus enclensis</name>
    <dbReference type="NCBI Taxonomy" id="1049582"/>
    <lineage>
        <taxon>Bacteria</taxon>
        <taxon>Thermotogati</taxon>
        <taxon>Deinococcota</taxon>
        <taxon>Deinococci</taxon>
        <taxon>Deinococcales</taxon>
        <taxon>Deinococcaceae</taxon>
        <taxon>Deinococcus</taxon>
    </lineage>
</organism>
<evidence type="ECO:0000313" key="3">
    <source>
        <dbReference type="Proteomes" id="UP001232163"/>
    </source>
</evidence>
<dbReference type="EMBL" id="JAURUR010000009">
    <property type="protein sequence ID" value="MDP9765167.1"/>
    <property type="molecule type" value="Genomic_DNA"/>
</dbReference>
<name>A0ABT9MF22_9DEIO</name>